<dbReference type="GeneID" id="98290049"/>
<evidence type="ECO:0000313" key="1">
    <source>
        <dbReference type="EMBL" id="WEL19038.1"/>
    </source>
</evidence>
<sequence length="148" mass="17780">MKIVEEVGRRRQTLVLDDPGRAYAEIRDLLERRMSFDEVREEQYFNDVDEGTIRSKITTVEGYDKRTVEQLDITLYISKQQRELEIQIRAKMVTEYNTNGPWGTLWWYAYLALYDKFLYGKNRHHWEGAMEEKADELLHRVRENVEAT</sequence>
<dbReference type="Proteomes" id="UP001218034">
    <property type="component" value="Chromosome"/>
</dbReference>
<gene>
    <name evidence="1" type="ORF">SVXNc_0005</name>
</gene>
<protein>
    <submittedName>
        <fullName evidence="1">Uncharacterized protein</fullName>
    </submittedName>
</protein>
<reference evidence="1 2" key="1">
    <citation type="submission" date="2022-09" db="EMBL/GenBank/DDBJ databases">
        <title>Xylan utilization by haloarchaea-nanohaloarchaea associations.</title>
        <authorList>
            <person name="Yakimov M."/>
        </authorList>
    </citation>
    <scope>NUCLEOTIDE SEQUENCE [LARGE SCALE GENOMIC DNA]</scope>
    <source>
        <strain evidence="1 2">SVXNc</strain>
    </source>
</reference>
<dbReference type="RefSeq" id="WP_347721911.1">
    <property type="nucleotide sequence ID" value="NZ_CP104395.1"/>
</dbReference>
<evidence type="ECO:0000313" key="2">
    <source>
        <dbReference type="Proteomes" id="UP001218034"/>
    </source>
</evidence>
<keyword evidence="2" id="KW-1185">Reference proteome</keyword>
<proteinExistence type="predicted"/>
<dbReference type="EMBL" id="CP104395">
    <property type="protein sequence ID" value="WEL19038.1"/>
    <property type="molecule type" value="Genomic_DNA"/>
</dbReference>
<organism evidence="1 2">
    <name type="scientific">Candidatus Nanohalococcus occultus</name>
    <dbReference type="NCBI Taxonomy" id="2978047"/>
    <lineage>
        <taxon>Archaea</taxon>
        <taxon>Candidatus Nanohalarchaeota</taxon>
        <taxon>Candidatus Nanohalarchaeota incertae sedis</taxon>
        <taxon>Candidatus Nanohalococcus</taxon>
    </lineage>
</organism>
<name>A0ABY8CCS3_9ARCH</name>
<accession>A0ABY8CCS3</accession>